<dbReference type="Proteomes" id="UP000027586">
    <property type="component" value="Unassembled WGS sequence"/>
</dbReference>
<protein>
    <recommendedName>
        <fullName evidence="4">RanBD1 domain-containing protein</fullName>
    </recommendedName>
</protein>
<dbReference type="Gene3D" id="2.30.29.30">
    <property type="entry name" value="Pleckstrin-homology domain (PH domain)/Phosphotyrosine-binding domain (PTB)"/>
    <property type="match status" value="1"/>
</dbReference>
<dbReference type="VEuPathDB" id="FungiDB:LCOR_08891.1"/>
<evidence type="ECO:0000313" key="6">
    <source>
        <dbReference type="Proteomes" id="UP000027586"/>
    </source>
</evidence>
<evidence type="ECO:0000313" key="5">
    <source>
        <dbReference type="EMBL" id="CDH58009.1"/>
    </source>
</evidence>
<dbReference type="SMART" id="SM00160">
    <property type="entry name" value="RanBD"/>
    <property type="match status" value="1"/>
</dbReference>
<feature type="compositionally biased region" description="Low complexity" evidence="3">
    <location>
        <begin position="280"/>
        <end position="323"/>
    </location>
</feature>
<evidence type="ECO:0000256" key="1">
    <source>
        <dbReference type="ARBA" id="ARBA00004123"/>
    </source>
</evidence>
<comment type="caution">
    <text evidence="5">The sequence shown here is derived from an EMBL/GenBank/DDBJ whole genome shotgun (WGS) entry which is preliminary data.</text>
</comment>
<comment type="subcellular location">
    <subcellularLocation>
        <location evidence="1">Nucleus</location>
    </subcellularLocation>
</comment>
<organism evidence="5 6">
    <name type="scientific">Lichtheimia corymbifera JMRC:FSU:9682</name>
    <dbReference type="NCBI Taxonomy" id="1263082"/>
    <lineage>
        <taxon>Eukaryota</taxon>
        <taxon>Fungi</taxon>
        <taxon>Fungi incertae sedis</taxon>
        <taxon>Mucoromycota</taxon>
        <taxon>Mucoromycotina</taxon>
        <taxon>Mucoromycetes</taxon>
        <taxon>Mucorales</taxon>
        <taxon>Lichtheimiaceae</taxon>
        <taxon>Lichtheimia</taxon>
    </lineage>
</organism>
<dbReference type="Pfam" id="PF00638">
    <property type="entry name" value="Ran_BP1"/>
    <property type="match status" value="1"/>
</dbReference>
<dbReference type="SUPFAM" id="SSF50729">
    <property type="entry name" value="PH domain-like"/>
    <property type="match status" value="1"/>
</dbReference>
<dbReference type="PANTHER" id="PTHR23138">
    <property type="entry name" value="RAN BINDING PROTEIN"/>
    <property type="match status" value="1"/>
</dbReference>
<evidence type="ECO:0000256" key="3">
    <source>
        <dbReference type="SAM" id="MobiDB-lite"/>
    </source>
</evidence>
<feature type="region of interest" description="Disordered" evidence="3">
    <location>
        <begin position="149"/>
        <end position="323"/>
    </location>
</feature>
<dbReference type="InterPro" id="IPR000156">
    <property type="entry name" value="Ran_bind_dom"/>
</dbReference>
<dbReference type="InterPro" id="IPR045255">
    <property type="entry name" value="RanBP1-like"/>
</dbReference>
<feature type="domain" description="RanBD1" evidence="4">
    <location>
        <begin position="386"/>
        <end position="525"/>
    </location>
</feature>
<dbReference type="PROSITE" id="PS50196">
    <property type="entry name" value="RANBD1"/>
    <property type="match status" value="1"/>
</dbReference>
<feature type="compositionally biased region" description="Basic and acidic residues" evidence="3">
    <location>
        <begin position="78"/>
        <end position="102"/>
    </location>
</feature>
<dbReference type="STRING" id="1263082.A0A068S6Y5"/>
<feature type="region of interest" description="Disordered" evidence="3">
    <location>
        <begin position="78"/>
        <end position="123"/>
    </location>
</feature>
<accession>A0A068S6Y5</accession>
<dbReference type="AlphaFoldDB" id="A0A068S6Y5"/>
<dbReference type="OrthoDB" id="185618at2759"/>
<keyword evidence="6" id="KW-1185">Reference proteome</keyword>
<reference evidence="5" key="1">
    <citation type="submission" date="2013-08" db="EMBL/GenBank/DDBJ databases">
        <title>Gene expansion shapes genome architecture in the human pathogen Lichtheimia corymbifera: an evolutionary genomics analysis in the ancient terrestrial Mucorales (Mucoromycotina).</title>
        <authorList>
            <person name="Schwartze V.U."/>
            <person name="Winter S."/>
            <person name="Shelest E."/>
            <person name="Marcet-Houben M."/>
            <person name="Horn F."/>
            <person name="Wehner S."/>
            <person name="Hoffmann K."/>
            <person name="Riege K."/>
            <person name="Sammeth M."/>
            <person name="Nowrousian M."/>
            <person name="Valiante V."/>
            <person name="Linde J."/>
            <person name="Jacobsen I.D."/>
            <person name="Marz M."/>
            <person name="Brakhage A.A."/>
            <person name="Gabaldon T."/>
            <person name="Bocker S."/>
            <person name="Voigt K."/>
        </authorList>
    </citation>
    <scope>NUCLEOTIDE SEQUENCE [LARGE SCALE GENOMIC DNA]</scope>
    <source>
        <strain evidence="5">FSU 9682</strain>
    </source>
</reference>
<proteinExistence type="predicted"/>
<feature type="compositionally biased region" description="Low complexity" evidence="3">
    <location>
        <begin position="175"/>
        <end position="193"/>
    </location>
</feature>
<gene>
    <name evidence="5" type="ORF">LCOR_08891.1</name>
</gene>
<dbReference type="GO" id="GO:0005634">
    <property type="term" value="C:nucleus"/>
    <property type="evidence" value="ECO:0007669"/>
    <property type="project" value="UniProtKB-SubCell"/>
</dbReference>
<dbReference type="InterPro" id="IPR011993">
    <property type="entry name" value="PH-like_dom_sf"/>
</dbReference>
<dbReference type="EMBL" id="CBTN010000051">
    <property type="protein sequence ID" value="CDH58009.1"/>
    <property type="molecule type" value="Genomic_DNA"/>
</dbReference>
<feature type="compositionally biased region" description="Polar residues" evidence="3">
    <location>
        <begin position="254"/>
        <end position="279"/>
    </location>
</feature>
<evidence type="ECO:0000256" key="2">
    <source>
        <dbReference type="ARBA" id="ARBA00023242"/>
    </source>
</evidence>
<name>A0A068S6Y5_9FUNG</name>
<feature type="compositionally biased region" description="Polar residues" evidence="3">
    <location>
        <begin position="156"/>
        <end position="168"/>
    </location>
</feature>
<keyword evidence="2" id="KW-0539">Nucleus</keyword>
<dbReference type="PANTHER" id="PTHR23138:SF142">
    <property type="entry name" value="RAN-BINDING PROTEIN 3B-RELATED"/>
    <property type="match status" value="1"/>
</dbReference>
<feature type="region of interest" description="Disordered" evidence="3">
    <location>
        <begin position="358"/>
        <end position="390"/>
    </location>
</feature>
<sequence length="525" mass="56151">MKREVDVPRNDQQVATSKACLLQLNRLATLASYLLSCETPPFVIVPSPSPPRAFFIDNQHHHNHHSHHHSIAIVREGDDAASTKKRLRDQSVDPEEPTKEQVDTSSASTAPKKTKHDDENTTSVRTIRQNLKDMSTADNANVATTTTTAMEDEQQQHQPASSTVSPNDSDSELDTANVGSSSATSNNGSTNSAMARFGGSSSGDNNNDWGEFAEDDNEKQPTTTTTTSSSDQSPEKPKYTFGATSGFGTKGWAASQQTTPSPLSTNTTQKHTFGGFSSRTLSGNTTGSTFGSTNAATTTTTSTTTSGNDATASSSASSTSTPSFASFANASASPFALAAAGGNTNALSSLPNVLSKQSSAISEKSDNDENASEASTTADQPTEESESTRVKAIVQQKEVKTGEEDEKTLYQTKAKLYVMEQSTGNWKERGAGTMRINTKETASGTQQTRIVMRADTVFRVILNLPMFEGMKFLIMQDKFVRFAGFETVVKDDGKSETNLVNYALRVANPSIAAELQQQLTACVPH</sequence>
<evidence type="ECO:0000259" key="4">
    <source>
        <dbReference type="PROSITE" id="PS50196"/>
    </source>
</evidence>